<feature type="transmembrane region" description="Helical" evidence="7">
    <location>
        <begin position="7"/>
        <end position="28"/>
    </location>
</feature>
<dbReference type="PANTHER" id="PTHR43744:SF12">
    <property type="entry name" value="ABC TRANSPORTER PERMEASE PROTEIN MG189-RELATED"/>
    <property type="match status" value="1"/>
</dbReference>
<accession>A0A1M5G445</accession>
<evidence type="ECO:0000256" key="1">
    <source>
        <dbReference type="ARBA" id="ARBA00004651"/>
    </source>
</evidence>
<dbReference type="CDD" id="cd06261">
    <property type="entry name" value="TM_PBP2"/>
    <property type="match status" value="1"/>
</dbReference>
<keyword evidence="5 7" id="KW-1133">Transmembrane helix</keyword>
<evidence type="ECO:0000256" key="4">
    <source>
        <dbReference type="ARBA" id="ARBA00022692"/>
    </source>
</evidence>
<dbReference type="InterPro" id="IPR035906">
    <property type="entry name" value="MetI-like_sf"/>
</dbReference>
<keyword evidence="6 7" id="KW-0472">Membrane</keyword>
<dbReference type="Pfam" id="PF00528">
    <property type="entry name" value="BPD_transp_1"/>
    <property type="match status" value="1"/>
</dbReference>
<dbReference type="STRING" id="1122206.SAMN02745753_03018"/>
<feature type="transmembrane region" description="Helical" evidence="7">
    <location>
        <begin position="180"/>
        <end position="205"/>
    </location>
</feature>
<dbReference type="GO" id="GO:0005886">
    <property type="term" value="C:plasma membrane"/>
    <property type="evidence" value="ECO:0007669"/>
    <property type="project" value="UniProtKB-SubCell"/>
</dbReference>
<dbReference type="OrthoDB" id="9815445at2"/>
<comment type="subcellular location">
    <subcellularLocation>
        <location evidence="1 7">Cell membrane</location>
        <topology evidence="1 7">Multi-pass membrane protein</topology>
    </subcellularLocation>
</comment>
<name>A0A1M5G445_9GAMM</name>
<evidence type="ECO:0000256" key="3">
    <source>
        <dbReference type="ARBA" id="ARBA00022475"/>
    </source>
</evidence>
<dbReference type="GO" id="GO:0055085">
    <property type="term" value="P:transmembrane transport"/>
    <property type="evidence" value="ECO:0007669"/>
    <property type="project" value="InterPro"/>
</dbReference>
<evidence type="ECO:0000256" key="6">
    <source>
        <dbReference type="ARBA" id="ARBA00023136"/>
    </source>
</evidence>
<keyword evidence="3" id="KW-1003">Cell membrane</keyword>
<dbReference type="Proteomes" id="UP000184517">
    <property type="component" value="Unassembled WGS sequence"/>
</dbReference>
<protein>
    <submittedName>
        <fullName evidence="9">Carbohydrate ABC transporter membrane protein 2, CUT1 family (TC 3.A.1.1.-)</fullName>
    </submittedName>
</protein>
<evidence type="ECO:0000256" key="7">
    <source>
        <dbReference type="RuleBase" id="RU363032"/>
    </source>
</evidence>
<reference evidence="10" key="1">
    <citation type="submission" date="2016-11" db="EMBL/GenBank/DDBJ databases">
        <authorList>
            <person name="Varghese N."/>
            <person name="Submissions S."/>
        </authorList>
    </citation>
    <scope>NUCLEOTIDE SEQUENCE [LARGE SCALE GENOMIC DNA]</scope>
    <source>
        <strain evidence="10">DSM 16579</strain>
    </source>
</reference>
<feature type="transmembrane region" description="Helical" evidence="7">
    <location>
        <begin position="241"/>
        <end position="259"/>
    </location>
</feature>
<dbReference type="PROSITE" id="PS50928">
    <property type="entry name" value="ABC_TM1"/>
    <property type="match status" value="1"/>
</dbReference>
<keyword evidence="10" id="KW-1185">Reference proteome</keyword>
<gene>
    <name evidence="9" type="ORF">SAMN02745753_03018</name>
</gene>
<feature type="transmembrane region" description="Helical" evidence="7">
    <location>
        <begin position="69"/>
        <end position="93"/>
    </location>
</feature>
<dbReference type="PANTHER" id="PTHR43744">
    <property type="entry name" value="ABC TRANSPORTER PERMEASE PROTEIN MG189-RELATED-RELATED"/>
    <property type="match status" value="1"/>
</dbReference>
<evidence type="ECO:0000256" key="5">
    <source>
        <dbReference type="ARBA" id="ARBA00022989"/>
    </source>
</evidence>
<dbReference type="SUPFAM" id="SSF161098">
    <property type="entry name" value="MetI-like"/>
    <property type="match status" value="1"/>
</dbReference>
<dbReference type="EMBL" id="FQVF01000014">
    <property type="protein sequence ID" value="SHF98498.1"/>
    <property type="molecule type" value="Genomic_DNA"/>
</dbReference>
<proteinExistence type="inferred from homology"/>
<dbReference type="AlphaFoldDB" id="A0A1M5G445"/>
<feature type="transmembrane region" description="Helical" evidence="7">
    <location>
        <begin position="138"/>
        <end position="159"/>
    </location>
</feature>
<evidence type="ECO:0000313" key="9">
    <source>
        <dbReference type="EMBL" id="SHF98498.1"/>
    </source>
</evidence>
<organism evidence="9 10">
    <name type="scientific">Marinomonas polaris DSM 16579</name>
    <dbReference type="NCBI Taxonomy" id="1122206"/>
    <lineage>
        <taxon>Bacteria</taxon>
        <taxon>Pseudomonadati</taxon>
        <taxon>Pseudomonadota</taxon>
        <taxon>Gammaproteobacteria</taxon>
        <taxon>Oceanospirillales</taxon>
        <taxon>Oceanospirillaceae</taxon>
        <taxon>Marinomonas</taxon>
    </lineage>
</organism>
<dbReference type="RefSeq" id="WP_072840517.1">
    <property type="nucleotide sequence ID" value="NZ_FQVF01000014.1"/>
</dbReference>
<dbReference type="InterPro" id="IPR000515">
    <property type="entry name" value="MetI-like"/>
</dbReference>
<keyword evidence="2 7" id="KW-0813">Transport</keyword>
<feature type="domain" description="ABC transmembrane type-1" evidence="8">
    <location>
        <begin position="70"/>
        <end position="259"/>
    </location>
</feature>
<comment type="similarity">
    <text evidence="7">Belongs to the binding-protein-dependent transport system permease family.</text>
</comment>
<evidence type="ECO:0000313" key="10">
    <source>
        <dbReference type="Proteomes" id="UP000184517"/>
    </source>
</evidence>
<dbReference type="Gene3D" id="1.10.3720.10">
    <property type="entry name" value="MetI-like"/>
    <property type="match status" value="1"/>
</dbReference>
<sequence length="274" mass="30814">MQYFKYFLAFMLSMFILIPLMMAVTISLNPSNTDILSNMGSWKSFIPQVFSFDNYRAVWSDPYHPFGLYLFNTFFITSISLTLSLMVNSCAAFSLAWGEGKYRKYILGAIISVLAIPGESLVLPQLLMVSKANLVDTYTVQILPGLANAFFIFLFYQFFSKIPKDLIDAARVDGFSLFQTYLKIALPLSKPVCVTVCILHFLGIWNSYLWPIMVTRGPEVRPLSVAMAAYFGSNQTQWGNVMAFAVCMAIPVIIFFLIIQRQFIASITGSSVKG</sequence>
<evidence type="ECO:0000256" key="2">
    <source>
        <dbReference type="ARBA" id="ARBA00022448"/>
    </source>
</evidence>
<evidence type="ECO:0000259" key="8">
    <source>
        <dbReference type="PROSITE" id="PS50928"/>
    </source>
</evidence>
<feature type="transmembrane region" description="Helical" evidence="7">
    <location>
        <begin position="105"/>
        <end position="126"/>
    </location>
</feature>
<keyword evidence="4 7" id="KW-0812">Transmembrane</keyword>